<feature type="transmembrane region" description="Helical" evidence="1">
    <location>
        <begin position="12"/>
        <end position="30"/>
    </location>
</feature>
<dbReference type="RefSeq" id="WP_184192735.1">
    <property type="nucleotide sequence ID" value="NZ_JACHGW010000001.1"/>
</dbReference>
<reference evidence="2 3" key="1">
    <citation type="submission" date="2020-08" db="EMBL/GenBank/DDBJ databases">
        <title>Genomic Encyclopedia of Type Strains, Phase IV (KMG-IV): sequencing the most valuable type-strain genomes for metagenomic binning, comparative biology and taxonomic classification.</title>
        <authorList>
            <person name="Goeker M."/>
        </authorList>
    </citation>
    <scope>NUCLEOTIDE SEQUENCE [LARGE SCALE GENOMIC DNA]</scope>
    <source>
        <strain evidence="2 3">DSM 23562</strain>
    </source>
</reference>
<evidence type="ECO:0000313" key="3">
    <source>
        <dbReference type="Proteomes" id="UP000520814"/>
    </source>
</evidence>
<accession>A0A7W9SM06</accession>
<dbReference type="EMBL" id="JACHGW010000001">
    <property type="protein sequence ID" value="MBB6049117.1"/>
    <property type="molecule type" value="Genomic_DNA"/>
</dbReference>
<evidence type="ECO:0000313" key="2">
    <source>
        <dbReference type="EMBL" id="MBB6049117.1"/>
    </source>
</evidence>
<organism evidence="2 3">
    <name type="scientific">Armatimonas rosea</name>
    <dbReference type="NCBI Taxonomy" id="685828"/>
    <lineage>
        <taxon>Bacteria</taxon>
        <taxon>Bacillati</taxon>
        <taxon>Armatimonadota</taxon>
        <taxon>Armatimonadia</taxon>
        <taxon>Armatimonadales</taxon>
        <taxon>Armatimonadaceae</taxon>
        <taxon>Armatimonas</taxon>
    </lineage>
</organism>
<keyword evidence="1" id="KW-0812">Transmembrane</keyword>
<gene>
    <name evidence="2" type="ORF">HNQ39_000879</name>
</gene>
<dbReference type="Proteomes" id="UP000520814">
    <property type="component" value="Unassembled WGS sequence"/>
</dbReference>
<keyword evidence="1" id="KW-0472">Membrane</keyword>
<evidence type="ECO:0000256" key="1">
    <source>
        <dbReference type="SAM" id="Phobius"/>
    </source>
</evidence>
<proteinExistence type="predicted"/>
<name>A0A7W9SM06_ARMRO</name>
<dbReference type="AlphaFoldDB" id="A0A7W9SM06"/>
<sequence>MFHYRSQEEWEEVATVCGVLAVLFVIGSQVDGAKMSAKGTPFLYTFPTAFFGLCALGSWLYSRRLP</sequence>
<feature type="transmembrane region" description="Helical" evidence="1">
    <location>
        <begin position="42"/>
        <end position="61"/>
    </location>
</feature>
<keyword evidence="1" id="KW-1133">Transmembrane helix</keyword>
<comment type="caution">
    <text evidence="2">The sequence shown here is derived from an EMBL/GenBank/DDBJ whole genome shotgun (WGS) entry which is preliminary data.</text>
</comment>
<keyword evidence="3" id="KW-1185">Reference proteome</keyword>
<protein>
    <submittedName>
        <fullName evidence="2">Uncharacterized protein</fullName>
    </submittedName>
</protein>